<feature type="transmembrane region" description="Helical" evidence="1">
    <location>
        <begin position="87"/>
        <end position="106"/>
    </location>
</feature>
<sequence>MIRYVFALLWGLFLFVCTCTYSFQRMIKHRTVSFHLNKHPDWHQLFQLPLADIHSFQMKWYLFQKLGHFTGFGILAAILTGFGRSRFGLVPAFGYAVLTEVLQLFFGRDGRLFDVLIDGAGIVLAWTLLAEPNRPAAKRRGRRSLQK</sequence>
<keyword evidence="1" id="KW-0472">Membrane</keyword>
<gene>
    <name evidence="3" type="ORF">I8J29_11155</name>
</gene>
<dbReference type="Pfam" id="PF04892">
    <property type="entry name" value="VanZ"/>
    <property type="match status" value="1"/>
</dbReference>
<evidence type="ECO:0000259" key="2">
    <source>
        <dbReference type="Pfam" id="PF04892"/>
    </source>
</evidence>
<feature type="domain" description="VanZ-like" evidence="2">
    <location>
        <begin position="16"/>
        <end position="128"/>
    </location>
</feature>
<organism evidence="3 4">
    <name type="scientific">Paenibacillus artemisiicola</name>
    <dbReference type="NCBI Taxonomy" id="1172618"/>
    <lineage>
        <taxon>Bacteria</taxon>
        <taxon>Bacillati</taxon>
        <taxon>Bacillota</taxon>
        <taxon>Bacilli</taxon>
        <taxon>Bacillales</taxon>
        <taxon>Paenibacillaceae</taxon>
        <taxon>Paenibacillus</taxon>
    </lineage>
</organism>
<evidence type="ECO:0000313" key="4">
    <source>
        <dbReference type="Proteomes" id="UP000670947"/>
    </source>
</evidence>
<accession>A0ABS3W910</accession>
<keyword evidence="1" id="KW-1133">Transmembrane helix</keyword>
<protein>
    <submittedName>
        <fullName evidence="3">VanZ family protein</fullName>
    </submittedName>
</protein>
<keyword evidence="4" id="KW-1185">Reference proteome</keyword>
<dbReference type="InterPro" id="IPR006976">
    <property type="entry name" value="VanZ-like"/>
</dbReference>
<dbReference type="NCBIfam" id="NF037970">
    <property type="entry name" value="vanZ_1"/>
    <property type="match status" value="1"/>
</dbReference>
<comment type="caution">
    <text evidence="3">The sequence shown here is derived from an EMBL/GenBank/DDBJ whole genome shotgun (WGS) entry which is preliminary data.</text>
</comment>
<evidence type="ECO:0000313" key="3">
    <source>
        <dbReference type="EMBL" id="MBO7744758.1"/>
    </source>
</evidence>
<name>A0ABS3W910_9BACL</name>
<reference evidence="3 4" key="1">
    <citation type="submission" date="2021-03" db="EMBL/GenBank/DDBJ databases">
        <title>Paenibacillus artemisicola MWE-103 whole genome sequence.</title>
        <authorList>
            <person name="Ham Y.J."/>
        </authorList>
    </citation>
    <scope>NUCLEOTIDE SEQUENCE [LARGE SCALE GENOMIC DNA]</scope>
    <source>
        <strain evidence="3 4">MWE-103</strain>
    </source>
</reference>
<feature type="transmembrane region" description="Helical" evidence="1">
    <location>
        <begin position="60"/>
        <end position="80"/>
    </location>
</feature>
<feature type="transmembrane region" description="Helical" evidence="1">
    <location>
        <begin position="112"/>
        <end position="130"/>
    </location>
</feature>
<dbReference type="Proteomes" id="UP000670947">
    <property type="component" value="Unassembled WGS sequence"/>
</dbReference>
<keyword evidence="1" id="KW-0812">Transmembrane</keyword>
<dbReference type="EMBL" id="JAGGDJ010000005">
    <property type="protein sequence ID" value="MBO7744758.1"/>
    <property type="molecule type" value="Genomic_DNA"/>
</dbReference>
<proteinExistence type="predicted"/>
<evidence type="ECO:0000256" key="1">
    <source>
        <dbReference type="SAM" id="Phobius"/>
    </source>
</evidence>
<dbReference type="RefSeq" id="WP_208847687.1">
    <property type="nucleotide sequence ID" value="NZ_JAGGDJ010000005.1"/>
</dbReference>